<dbReference type="OMA" id="PCAPYSS"/>
<proteinExistence type="predicted"/>
<protein>
    <submittedName>
        <fullName evidence="1">Uncharacterized protein</fullName>
    </submittedName>
</protein>
<evidence type="ECO:0000313" key="1">
    <source>
        <dbReference type="EMBL" id="KAH9367820.1"/>
    </source>
</evidence>
<dbReference type="AlphaFoldDB" id="A0A9J6G0C8"/>
<dbReference type="Proteomes" id="UP000821853">
    <property type="component" value="Chromosome 2"/>
</dbReference>
<name>A0A9J6G0C8_HAELO</name>
<sequence>MPISKEDDGRLLPLQNDFCSYIKNIQDCSIAARVGSFTDETYNALLFSTRSTVQTAQFLLRSGVNYVLTRKFNSDPIEAQFGKLRFMCGGNDALDARAATAALDHIVKEKALPSKETNEQGEDVEEEVASVPQDIVQELEVLREHSPTTPASVTYSGLVYVGGYIAHR</sequence>
<evidence type="ECO:0000313" key="2">
    <source>
        <dbReference type="Proteomes" id="UP000821853"/>
    </source>
</evidence>
<dbReference type="OrthoDB" id="6773624at2759"/>
<dbReference type="PANTHER" id="PTHR48257:SF1">
    <property type="match status" value="1"/>
</dbReference>
<dbReference type="PANTHER" id="PTHR48257">
    <property type="match status" value="1"/>
</dbReference>
<comment type="caution">
    <text evidence="1">The sequence shown here is derived from an EMBL/GenBank/DDBJ whole genome shotgun (WGS) entry which is preliminary data.</text>
</comment>
<gene>
    <name evidence="1" type="ORF">HPB48_008075</name>
</gene>
<dbReference type="EMBL" id="JABSTR010000004">
    <property type="protein sequence ID" value="KAH9367820.1"/>
    <property type="molecule type" value="Genomic_DNA"/>
</dbReference>
<reference evidence="1 2" key="1">
    <citation type="journal article" date="2020" name="Cell">
        <title>Large-Scale Comparative Analyses of Tick Genomes Elucidate Their Genetic Diversity and Vector Capacities.</title>
        <authorList>
            <consortium name="Tick Genome and Microbiome Consortium (TIGMIC)"/>
            <person name="Jia N."/>
            <person name="Wang J."/>
            <person name="Shi W."/>
            <person name="Du L."/>
            <person name="Sun Y."/>
            <person name="Zhan W."/>
            <person name="Jiang J.F."/>
            <person name="Wang Q."/>
            <person name="Zhang B."/>
            <person name="Ji P."/>
            <person name="Bell-Sakyi L."/>
            <person name="Cui X.M."/>
            <person name="Yuan T.T."/>
            <person name="Jiang B.G."/>
            <person name="Yang W.F."/>
            <person name="Lam T.T."/>
            <person name="Chang Q.C."/>
            <person name="Ding S.J."/>
            <person name="Wang X.J."/>
            <person name="Zhu J.G."/>
            <person name="Ruan X.D."/>
            <person name="Zhao L."/>
            <person name="Wei J.T."/>
            <person name="Ye R.Z."/>
            <person name="Que T.C."/>
            <person name="Du C.H."/>
            <person name="Zhou Y.H."/>
            <person name="Cheng J.X."/>
            <person name="Dai P.F."/>
            <person name="Guo W.B."/>
            <person name="Han X.H."/>
            <person name="Huang E.J."/>
            <person name="Li L.F."/>
            <person name="Wei W."/>
            <person name="Gao Y.C."/>
            <person name="Liu J.Z."/>
            <person name="Shao H.Z."/>
            <person name="Wang X."/>
            <person name="Wang C.C."/>
            <person name="Yang T.C."/>
            <person name="Huo Q.B."/>
            <person name="Li W."/>
            <person name="Chen H.Y."/>
            <person name="Chen S.E."/>
            <person name="Zhou L.G."/>
            <person name="Ni X.B."/>
            <person name="Tian J.H."/>
            <person name="Sheng Y."/>
            <person name="Liu T."/>
            <person name="Pan Y.S."/>
            <person name="Xia L.Y."/>
            <person name="Li J."/>
            <person name="Zhao F."/>
            <person name="Cao W.C."/>
        </authorList>
    </citation>
    <scope>NUCLEOTIDE SEQUENCE [LARGE SCALE GENOMIC DNA]</scope>
    <source>
        <strain evidence="1">HaeL-2018</strain>
    </source>
</reference>
<organism evidence="1 2">
    <name type="scientific">Haemaphysalis longicornis</name>
    <name type="common">Bush tick</name>
    <dbReference type="NCBI Taxonomy" id="44386"/>
    <lineage>
        <taxon>Eukaryota</taxon>
        <taxon>Metazoa</taxon>
        <taxon>Ecdysozoa</taxon>
        <taxon>Arthropoda</taxon>
        <taxon>Chelicerata</taxon>
        <taxon>Arachnida</taxon>
        <taxon>Acari</taxon>
        <taxon>Parasitiformes</taxon>
        <taxon>Ixodida</taxon>
        <taxon>Ixodoidea</taxon>
        <taxon>Ixodidae</taxon>
        <taxon>Haemaphysalinae</taxon>
        <taxon>Haemaphysalis</taxon>
    </lineage>
</organism>
<accession>A0A9J6G0C8</accession>
<dbReference type="VEuPathDB" id="VectorBase:HLOH_063740"/>
<keyword evidence="2" id="KW-1185">Reference proteome</keyword>